<feature type="transmembrane region" description="Helical" evidence="3">
    <location>
        <begin position="137"/>
        <end position="158"/>
    </location>
</feature>
<keyword evidence="3" id="KW-0812">Transmembrane</keyword>
<dbReference type="Pfam" id="PF00015">
    <property type="entry name" value="MCPsignal"/>
    <property type="match status" value="1"/>
</dbReference>
<feature type="transmembrane region" description="Helical" evidence="3">
    <location>
        <begin position="61"/>
        <end position="80"/>
    </location>
</feature>
<accession>A0ABU0JRH8</accession>
<evidence type="ECO:0000256" key="2">
    <source>
        <dbReference type="PROSITE-ProRule" id="PRU00284"/>
    </source>
</evidence>
<dbReference type="Proteomes" id="UP001224418">
    <property type="component" value="Unassembled WGS sequence"/>
</dbReference>
<organism evidence="5 6">
    <name type="scientific">Hathewaya limosa</name>
    <name type="common">Clostridium limosum</name>
    <dbReference type="NCBI Taxonomy" id="1536"/>
    <lineage>
        <taxon>Bacteria</taxon>
        <taxon>Bacillati</taxon>
        <taxon>Bacillota</taxon>
        <taxon>Clostridia</taxon>
        <taxon>Eubacteriales</taxon>
        <taxon>Clostridiaceae</taxon>
        <taxon>Hathewaya</taxon>
    </lineage>
</organism>
<dbReference type="SUPFAM" id="SSF58104">
    <property type="entry name" value="Methyl-accepting chemotaxis protein (MCP) signaling domain"/>
    <property type="match status" value="1"/>
</dbReference>
<comment type="caution">
    <text evidence="5">The sequence shown here is derived from an EMBL/GenBank/DDBJ whole genome shotgun (WGS) entry which is preliminary data.</text>
</comment>
<dbReference type="Gene3D" id="1.10.287.950">
    <property type="entry name" value="Methyl-accepting chemotaxis protein"/>
    <property type="match status" value="1"/>
</dbReference>
<evidence type="ECO:0000313" key="5">
    <source>
        <dbReference type="EMBL" id="MDQ0479670.1"/>
    </source>
</evidence>
<keyword evidence="6" id="KW-1185">Reference proteome</keyword>
<gene>
    <name evidence="5" type="ORF">QOZ93_001411</name>
</gene>
<dbReference type="RefSeq" id="WP_307355663.1">
    <property type="nucleotide sequence ID" value="NZ_BAAACJ010000005.1"/>
</dbReference>
<evidence type="ECO:0000313" key="6">
    <source>
        <dbReference type="Proteomes" id="UP001224418"/>
    </source>
</evidence>
<reference evidence="5 6" key="1">
    <citation type="submission" date="2023-07" db="EMBL/GenBank/DDBJ databases">
        <title>Genomic Encyclopedia of Type Strains, Phase IV (KMG-IV): sequencing the most valuable type-strain genomes for metagenomic binning, comparative biology and taxonomic classification.</title>
        <authorList>
            <person name="Goeker M."/>
        </authorList>
    </citation>
    <scope>NUCLEOTIDE SEQUENCE [LARGE SCALE GENOMIC DNA]</scope>
    <source>
        <strain evidence="5 6">DSM 1400</strain>
    </source>
</reference>
<sequence length="490" mass="55536">MKDTKNINKVNVKIFIVYTICQLLYDIIYFSASNSKIRIFLSLISIGICGLPLWIKTLEKYSQYVISIGILFFIFVFTYIDGFSNLTLLSFPIVINVCNLYNDERASLVVGSLSSIYLFVSYVFLKDKLYSQSYKFINLKHIVTYSILIFIAGFISYLQCKKNNNILKLATDKTKLAQNESEKNLGVLNNIQNASEEVEVFVADLEDECNETISIGEEISRHTKKICENLASQSESMNKTLEFFTELVDTFEQSSGNFKNIEENIIKTKKVCGDNELYVDGLTNKIQNINIAVKEVMELINNINKHNEGIEEILKVLRGISKQTNILSLNASIEAERAGEFGKGFSVVAAQVKKLSNDSTKHADEIEDYLKSIKLNANKAKIASEKCSMEVTDGIDDVENVIKSFDSIYNSVGLIDDSSKGLSQKIDNLSVKINYLDDELKEIASHVEESNSFIDNVVSLIQSQFKKINMFKNNLQDILKKFKHLKNLYK</sequence>
<protein>
    <submittedName>
        <fullName evidence="5">Methyl-accepting chemotaxis protein</fullName>
    </submittedName>
</protein>
<feature type="domain" description="Methyl-accepting transducer" evidence="4">
    <location>
        <begin position="208"/>
        <end position="458"/>
    </location>
</feature>
<dbReference type="EMBL" id="JAUSWN010000010">
    <property type="protein sequence ID" value="MDQ0479670.1"/>
    <property type="molecule type" value="Genomic_DNA"/>
</dbReference>
<proteinExistence type="predicted"/>
<dbReference type="SMART" id="SM00283">
    <property type="entry name" value="MA"/>
    <property type="match status" value="1"/>
</dbReference>
<feature type="transmembrane region" description="Helical" evidence="3">
    <location>
        <begin position="12"/>
        <end position="31"/>
    </location>
</feature>
<dbReference type="PANTHER" id="PTHR32089">
    <property type="entry name" value="METHYL-ACCEPTING CHEMOTAXIS PROTEIN MCPB"/>
    <property type="match status" value="1"/>
</dbReference>
<keyword evidence="3" id="KW-1133">Transmembrane helix</keyword>
<evidence type="ECO:0000256" key="1">
    <source>
        <dbReference type="ARBA" id="ARBA00023224"/>
    </source>
</evidence>
<evidence type="ECO:0000256" key="3">
    <source>
        <dbReference type="SAM" id="Phobius"/>
    </source>
</evidence>
<dbReference type="PROSITE" id="PS50111">
    <property type="entry name" value="CHEMOTAXIS_TRANSDUC_2"/>
    <property type="match status" value="1"/>
</dbReference>
<keyword evidence="3" id="KW-0472">Membrane</keyword>
<dbReference type="InterPro" id="IPR004089">
    <property type="entry name" value="MCPsignal_dom"/>
</dbReference>
<keyword evidence="1 2" id="KW-0807">Transducer</keyword>
<dbReference type="PANTHER" id="PTHR32089:SF112">
    <property type="entry name" value="LYSOZYME-LIKE PROTEIN-RELATED"/>
    <property type="match status" value="1"/>
</dbReference>
<evidence type="ECO:0000259" key="4">
    <source>
        <dbReference type="PROSITE" id="PS50111"/>
    </source>
</evidence>
<feature type="transmembrane region" description="Helical" evidence="3">
    <location>
        <begin position="106"/>
        <end position="125"/>
    </location>
</feature>
<feature type="transmembrane region" description="Helical" evidence="3">
    <location>
        <begin position="37"/>
        <end position="54"/>
    </location>
</feature>
<name>A0ABU0JRH8_HATLI</name>